<dbReference type="InterPro" id="IPR052030">
    <property type="entry name" value="Peptidase_M20/M20A_hydrolases"/>
</dbReference>
<dbReference type="InterPro" id="IPR011650">
    <property type="entry name" value="Peptidase_M20_dimer"/>
</dbReference>
<keyword evidence="4" id="KW-1185">Reference proteome</keyword>
<feature type="binding site" evidence="1">
    <location>
        <position position="201"/>
    </location>
    <ligand>
        <name>Mn(2+)</name>
        <dbReference type="ChEBI" id="CHEBI:29035"/>
        <label>2</label>
    </ligand>
</feature>
<dbReference type="PANTHER" id="PTHR30575:SF3">
    <property type="entry name" value="PEPTIDASE M20 DIMERISATION DOMAIN-CONTAINING PROTEIN"/>
    <property type="match status" value="1"/>
</dbReference>
<evidence type="ECO:0000313" key="4">
    <source>
        <dbReference type="Proteomes" id="UP000428325"/>
    </source>
</evidence>
<dbReference type="RefSeq" id="WP_157690969.1">
    <property type="nucleotide sequence ID" value="NZ_CP034345.1"/>
</dbReference>
<dbReference type="GO" id="GO:0016805">
    <property type="term" value="F:dipeptidase activity"/>
    <property type="evidence" value="ECO:0007669"/>
    <property type="project" value="TreeGrafter"/>
</dbReference>
<proteinExistence type="predicted"/>
<dbReference type="PANTHER" id="PTHR30575">
    <property type="entry name" value="PEPTIDASE M20"/>
    <property type="match status" value="1"/>
</dbReference>
<sequence>MSLDGPDHEALLDLRRDLHRHPEPAWREFYTTARLVDELETRPLDELYVGPEVLSEDRRGVPDEAELATWAERAVDAGARADVVDRLAGGHTGLVAVLRRGPGPTVGVRVDIDGLPITEAEDADHLPASEGFRSENEGYMHACGHDAHATVGVGVVDAIAAGDFEGTLKVFFQPAEETVSGGEPMAQGGHLDDVDYLLALHVGLDHPTGQVVAGIDGFLAVSHFDAEFSGASAHAGGHPERGRNAVQAMATAVQNLYSIPRHHDGATRVNAGRVGGGTASNIVPEAAFIEGEVRGETTDLMEYMDDHAMRVLRSAAETHDCEVEVEYAGRAPSGESDGELAAVVADVAGDTAGVDSIRDRDTLGGSEDATYLMQRVQARGGLASYVCVGTDHPDGHHTPAFDVDEETIRIAVDVLSGAVERIGAERP</sequence>
<dbReference type="SUPFAM" id="SSF53187">
    <property type="entry name" value="Zn-dependent exopeptidases"/>
    <property type="match status" value="1"/>
</dbReference>
<dbReference type="GO" id="GO:0046872">
    <property type="term" value="F:metal ion binding"/>
    <property type="evidence" value="ECO:0007669"/>
    <property type="project" value="UniProtKB-KW"/>
</dbReference>
<feature type="binding site" evidence="1">
    <location>
        <position position="177"/>
    </location>
    <ligand>
        <name>Mn(2+)</name>
        <dbReference type="ChEBI" id="CHEBI:29035"/>
        <label>2</label>
    </ligand>
</feature>
<dbReference type="OrthoDB" id="247417at2157"/>
<dbReference type="SUPFAM" id="SSF55031">
    <property type="entry name" value="Bacterial exopeptidase dimerisation domain"/>
    <property type="match status" value="1"/>
</dbReference>
<evidence type="ECO:0000256" key="1">
    <source>
        <dbReference type="PIRSR" id="PIRSR005962-1"/>
    </source>
</evidence>
<evidence type="ECO:0000313" key="3">
    <source>
        <dbReference type="EMBL" id="QGX96507.1"/>
    </source>
</evidence>
<feature type="binding site" evidence="1">
    <location>
        <position position="145"/>
    </location>
    <ligand>
        <name>Mn(2+)</name>
        <dbReference type="ChEBI" id="CHEBI:29035"/>
        <label>2</label>
    </ligand>
</feature>
<dbReference type="InterPro" id="IPR036264">
    <property type="entry name" value="Bact_exopeptidase_dim_dom"/>
</dbReference>
<keyword evidence="1" id="KW-0464">Manganese</keyword>
<dbReference type="GeneID" id="99244377"/>
<dbReference type="GO" id="GO:0005737">
    <property type="term" value="C:cytoplasm"/>
    <property type="evidence" value="ECO:0007669"/>
    <property type="project" value="TreeGrafter"/>
</dbReference>
<dbReference type="InterPro" id="IPR017439">
    <property type="entry name" value="Amidohydrolase"/>
</dbReference>
<feature type="binding site" evidence="1">
    <location>
        <position position="143"/>
    </location>
    <ligand>
        <name>Mn(2+)</name>
        <dbReference type="ChEBI" id="CHEBI:29035"/>
        <label>2</label>
    </ligand>
</feature>
<feature type="domain" description="Peptidase M20 dimerisation" evidence="2">
    <location>
        <begin position="225"/>
        <end position="302"/>
    </location>
</feature>
<keyword evidence="1" id="KW-0479">Metal-binding</keyword>
<dbReference type="KEGG" id="hra:EI982_17840"/>
<protein>
    <submittedName>
        <fullName evidence="3">Amidohydrolase</fullName>
    </submittedName>
</protein>
<dbReference type="AlphaFoldDB" id="A0A6B9FC10"/>
<comment type="cofactor">
    <cofactor evidence="1">
        <name>Mn(2+)</name>
        <dbReference type="ChEBI" id="CHEBI:29035"/>
    </cofactor>
    <text evidence="1">The Mn(2+) ion enhances activity.</text>
</comment>
<dbReference type="Pfam" id="PF01546">
    <property type="entry name" value="Peptidase_M20"/>
    <property type="match status" value="1"/>
</dbReference>
<dbReference type="GO" id="GO:0071713">
    <property type="term" value="F:para-aminobenzoyl-glutamate hydrolase activity"/>
    <property type="evidence" value="ECO:0007669"/>
    <property type="project" value="TreeGrafter"/>
</dbReference>
<feature type="binding site" evidence="1">
    <location>
        <position position="397"/>
    </location>
    <ligand>
        <name>Mn(2+)</name>
        <dbReference type="ChEBI" id="CHEBI:29035"/>
        <label>1</label>
    </ligand>
</feature>
<dbReference type="Proteomes" id="UP000428325">
    <property type="component" value="Chromosome"/>
</dbReference>
<gene>
    <name evidence="3" type="ORF">EI982_17840</name>
</gene>
<dbReference type="Pfam" id="PF07687">
    <property type="entry name" value="M20_dimer"/>
    <property type="match status" value="1"/>
</dbReference>
<keyword evidence="3" id="KW-0378">Hydrolase</keyword>
<organism evidence="3 4">
    <name type="scientific">Haloplanus rallus</name>
    <dbReference type="NCBI Taxonomy" id="1816183"/>
    <lineage>
        <taxon>Archaea</taxon>
        <taxon>Methanobacteriati</taxon>
        <taxon>Methanobacteriota</taxon>
        <taxon>Stenosarchaea group</taxon>
        <taxon>Halobacteria</taxon>
        <taxon>Halobacteriales</taxon>
        <taxon>Haloferacaceae</taxon>
        <taxon>Haloplanus</taxon>
    </lineage>
</organism>
<accession>A0A6B9FC10</accession>
<dbReference type="InterPro" id="IPR002933">
    <property type="entry name" value="Peptidase_M20"/>
</dbReference>
<dbReference type="EMBL" id="CP034345">
    <property type="protein sequence ID" value="QGX96507.1"/>
    <property type="molecule type" value="Genomic_DNA"/>
</dbReference>
<dbReference type="PIRSF" id="PIRSF005962">
    <property type="entry name" value="Pept_M20D_amidohydro"/>
    <property type="match status" value="1"/>
</dbReference>
<reference evidence="3 4" key="1">
    <citation type="submission" date="2018-12" db="EMBL/GenBank/DDBJ databases">
        <title>Complete genome sequence of Haloplanus rallus MBLA0036.</title>
        <authorList>
            <person name="Nam Y.-d."/>
            <person name="Kang J."/>
            <person name="Chung W.-H."/>
            <person name="Park Y.S."/>
        </authorList>
    </citation>
    <scope>NUCLEOTIDE SEQUENCE [LARGE SCALE GENOMIC DNA]</scope>
    <source>
        <strain evidence="3 4">MBLA0036</strain>
    </source>
</reference>
<dbReference type="NCBIfam" id="TIGR01891">
    <property type="entry name" value="amidohydrolases"/>
    <property type="match status" value="1"/>
</dbReference>
<evidence type="ECO:0000259" key="2">
    <source>
        <dbReference type="Pfam" id="PF07687"/>
    </source>
</evidence>
<dbReference type="GO" id="GO:0046657">
    <property type="term" value="P:folic acid catabolic process"/>
    <property type="evidence" value="ECO:0007669"/>
    <property type="project" value="TreeGrafter"/>
</dbReference>
<dbReference type="Gene3D" id="3.40.630.10">
    <property type="entry name" value="Zn peptidases"/>
    <property type="match status" value="2"/>
</dbReference>
<name>A0A6B9FC10_9EURY</name>